<comment type="subcellular location">
    <subcellularLocation>
        <location evidence="1">Membrane</location>
    </subcellularLocation>
</comment>
<keyword evidence="4" id="KW-0472">Membrane</keyword>
<keyword evidence="2" id="KW-0812">Transmembrane</keyword>
<dbReference type="GO" id="GO:0016020">
    <property type="term" value="C:membrane"/>
    <property type="evidence" value="ECO:0007669"/>
    <property type="project" value="UniProtKB-SubCell"/>
</dbReference>
<evidence type="ECO:0000256" key="4">
    <source>
        <dbReference type="ARBA" id="ARBA00023136"/>
    </source>
</evidence>
<accession>A0AAV1V4V1</accession>
<sequence length="143" mass="15122">MSVLAVQITLQPAHGYIPLVLIGTGLVRAWAGFGIGGYQKTRKVLAAQAVNEKKDPRVQDCNIMQNVAENLPLFYALLATSSIYRPEAAAAAGVLRMVGYIWSGTTYSTGGSGKKAQVVSGFFGTLVLVGLSLEASLRILGHI</sequence>
<dbReference type="Pfam" id="PF01124">
    <property type="entry name" value="MAPEG"/>
    <property type="match status" value="1"/>
</dbReference>
<dbReference type="InterPro" id="IPR023352">
    <property type="entry name" value="MAPEG-like_dom_sf"/>
</dbReference>
<protein>
    <submittedName>
        <fullName evidence="7">Uncharacterized protein</fullName>
    </submittedName>
</protein>
<evidence type="ECO:0000313" key="5">
    <source>
        <dbReference type="EMBL" id="CAK7893373.1"/>
    </source>
</evidence>
<evidence type="ECO:0000256" key="2">
    <source>
        <dbReference type="ARBA" id="ARBA00022692"/>
    </source>
</evidence>
<comment type="caution">
    <text evidence="7">The sequence shown here is derived from an EMBL/GenBank/DDBJ whole genome shotgun (WGS) entry which is preliminary data.</text>
</comment>
<name>A0AAV1V4V1_9STRA</name>
<evidence type="ECO:0000313" key="8">
    <source>
        <dbReference type="Proteomes" id="UP001162060"/>
    </source>
</evidence>
<dbReference type="InterPro" id="IPR001129">
    <property type="entry name" value="Membr-assoc_MAPEG"/>
</dbReference>
<organism evidence="7 8">
    <name type="scientific">Peronospora matthiolae</name>
    <dbReference type="NCBI Taxonomy" id="2874970"/>
    <lineage>
        <taxon>Eukaryota</taxon>
        <taxon>Sar</taxon>
        <taxon>Stramenopiles</taxon>
        <taxon>Oomycota</taxon>
        <taxon>Peronosporomycetes</taxon>
        <taxon>Peronosporales</taxon>
        <taxon>Peronosporaceae</taxon>
        <taxon>Peronospora</taxon>
    </lineage>
</organism>
<dbReference type="EMBL" id="CAKLBY020000116">
    <property type="protein sequence ID" value="CAK7927781.1"/>
    <property type="molecule type" value="Genomic_DNA"/>
</dbReference>
<evidence type="ECO:0000256" key="1">
    <source>
        <dbReference type="ARBA" id="ARBA00004370"/>
    </source>
</evidence>
<dbReference type="EMBL" id="CAKLBY020000264">
    <property type="protein sequence ID" value="CAK7941212.1"/>
    <property type="molecule type" value="Genomic_DNA"/>
</dbReference>
<dbReference type="AlphaFoldDB" id="A0AAV1V4V1"/>
<reference evidence="7" key="1">
    <citation type="submission" date="2024-01" db="EMBL/GenBank/DDBJ databases">
        <authorList>
            <person name="Webb A."/>
        </authorList>
    </citation>
    <scope>NUCLEOTIDE SEQUENCE</scope>
    <source>
        <strain evidence="7">Pm1</strain>
    </source>
</reference>
<evidence type="ECO:0000256" key="3">
    <source>
        <dbReference type="ARBA" id="ARBA00022989"/>
    </source>
</evidence>
<evidence type="ECO:0000313" key="6">
    <source>
        <dbReference type="EMBL" id="CAK7927781.1"/>
    </source>
</evidence>
<keyword evidence="3" id="KW-1133">Transmembrane helix</keyword>
<dbReference type="SUPFAM" id="SSF161084">
    <property type="entry name" value="MAPEG domain-like"/>
    <property type="match status" value="1"/>
</dbReference>
<dbReference type="Gene3D" id="1.20.120.550">
    <property type="entry name" value="Membrane associated eicosanoid/glutathione metabolism-like domain"/>
    <property type="match status" value="1"/>
</dbReference>
<dbReference type="EMBL" id="CAKLBY020000003">
    <property type="protein sequence ID" value="CAK7893373.1"/>
    <property type="molecule type" value="Genomic_DNA"/>
</dbReference>
<gene>
    <name evidence="6" type="ORF">PM001_LOCUS12931</name>
    <name evidence="7" type="ORF">PM001_LOCUS26362</name>
    <name evidence="5" type="ORF">PM001_LOCUS589</name>
</gene>
<proteinExistence type="predicted"/>
<evidence type="ECO:0000313" key="7">
    <source>
        <dbReference type="EMBL" id="CAK7941212.1"/>
    </source>
</evidence>
<dbReference type="Proteomes" id="UP001162060">
    <property type="component" value="Unassembled WGS sequence"/>
</dbReference>